<comment type="similarity">
    <text evidence="1">Belongs to the sulfatase family.</text>
</comment>
<sequence>MRLLNKRPVNFTAGLIACVLTACSQTATENSTQFDTKTEKPNIVIFYVDDLGYADLSSYGAIGVKTPNVDRLAENGVRFTDGHSSAATCTPSRYSLLTGEYAFRKKAQVLKGDAALLIDPAQPTLPSMLKKAGYTSAVVGKWHLGLGDGTKPIDWNSEIKPGPLEIGFDYSFLLPATGDRVPAVYMENHKVINLSANDPLYVDYTKKIGDRPTGYENPELRRQVADDQHNKTIINGISRIGWMQGGKSAEWKDEDFYTVFTDKANQFIEHNKNNPFFLFFSFHDIHVPRLPHERFIGKSEMGLRGDAIVQMDYITGQVINKLEQAGILDNTLVIFTSDNGPVLNDGYEDQAVELLGQHQPGGVYRGGKYSAYEAGTRVPTIVHYPNRVKPAVSNALMSQVDIYASVANLLGIELAENEAIDSQNHIAAWLDGSVSGREELIEEAFTLSLRQGDWKYISPSTNKDGWIRDKGIESGLINVPQLYDLSKDPSERHNIAALHPQRVKQMQQRIEQLVAKTQR</sequence>
<dbReference type="PANTHER" id="PTHR43751:SF6">
    <property type="entry name" value="N-ACETYLGALACTOSAMINE-6-O-SULFATASE"/>
    <property type="match status" value="1"/>
</dbReference>
<evidence type="ECO:0000256" key="1">
    <source>
        <dbReference type="ARBA" id="ARBA00008779"/>
    </source>
</evidence>
<proteinExistence type="inferred from homology"/>
<dbReference type="Proteomes" id="UP001467690">
    <property type="component" value="Unassembled WGS sequence"/>
</dbReference>
<dbReference type="RefSeq" id="WP_350403433.1">
    <property type="nucleotide sequence ID" value="NZ_JBELOE010000296.1"/>
</dbReference>
<dbReference type="InterPro" id="IPR052701">
    <property type="entry name" value="GAG_Ulvan_Degrading_Sulfatases"/>
</dbReference>
<dbReference type="InterPro" id="IPR024607">
    <property type="entry name" value="Sulfatase_CS"/>
</dbReference>
<dbReference type="InterPro" id="IPR000917">
    <property type="entry name" value="Sulfatase_N"/>
</dbReference>
<accession>A0ABV1RN63</accession>
<feature type="signal peptide" evidence="3">
    <location>
        <begin position="1"/>
        <end position="27"/>
    </location>
</feature>
<feature type="chain" id="PRO_5047300859" evidence="3">
    <location>
        <begin position="28"/>
        <end position="519"/>
    </location>
</feature>
<protein>
    <submittedName>
        <fullName evidence="5">Sulfatase-like hydrolase/transferase</fullName>
    </submittedName>
</protein>
<dbReference type="PROSITE" id="PS00149">
    <property type="entry name" value="SULFATASE_2"/>
    <property type="match status" value="1"/>
</dbReference>
<keyword evidence="6" id="KW-1185">Reference proteome</keyword>
<dbReference type="InterPro" id="IPR017850">
    <property type="entry name" value="Alkaline_phosphatase_core_sf"/>
</dbReference>
<gene>
    <name evidence="5" type="ORF">ABS311_21140</name>
</gene>
<dbReference type="PANTHER" id="PTHR43751">
    <property type="entry name" value="SULFATASE"/>
    <property type="match status" value="1"/>
</dbReference>
<dbReference type="SUPFAM" id="SSF53649">
    <property type="entry name" value="Alkaline phosphatase-like"/>
    <property type="match status" value="1"/>
</dbReference>
<name>A0ABV1RN63_9ALTE</name>
<dbReference type="Gene3D" id="3.30.1120.10">
    <property type="match status" value="1"/>
</dbReference>
<dbReference type="PROSITE" id="PS51257">
    <property type="entry name" value="PROKAR_LIPOPROTEIN"/>
    <property type="match status" value="1"/>
</dbReference>
<dbReference type="CDD" id="cd16143">
    <property type="entry name" value="ARS_like"/>
    <property type="match status" value="1"/>
</dbReference>
<dbReference type="PROSITE" id="PS00523">
    <property type="entry name" value="SULFATASE_1"/>
    <property type="match status" value="1"/>
</dbReference>
<organism evidence="5 6">
    <name type="scientific">Catenovulum sediminis</name>
    <dbReference type="NCBI Taxonomy" id="1740262"/>
    <lineage>
        <taxon>Bacteria</taxon>
        <taxon>Pseudomonadati</taxon>
        <taxon>Pseudomonadota</taxon>
        <taxon>Gammaproteobacteria</taxon>
        <taxon>Alteromonadales</taxon>
        <taxon>Alteromonadaceae</taxon>
        <taxon>Catenovulum</taxon>
    </lineage>
</organism>
<dbReference type="Pfam" id="PF00884">
    <property type="entry name" value="Sulfatase"/>
    <property type="match status" value="1"/>
</dbReference>
<evidence type="ECO:0000313" key="6">
    <source>
        <dbReference type="Proteomes" id="UP001467690"/>
    </source>
</evidence>
<comment type="caution">
    <text evidence="5">The sequence shown here is derived from an EMBL/GenBank/DDBJ whole genome shotgun (WGS) entry which is preliminary data.</text>
</comment>
<reference evidence="5 6" key="1">
    <citation type="submission" date="2024-06" db="EMBL/GenBank/DDBJ databases">
        <authorList>
            <person name="Chen R.Y."/>
        </authorList>
    </citation>
    <scope>NUCLEOTIDE SEQUENCE [LARGE SCALE GENOMIC DNA]</scope>
    <source>
        <strain evidence="5 6">D2</strain>
    </source>
</reference>
<dbReference type="EMBL" id="JBELOE010000296">
    <property type="protein sequence ID" value="MER2494388.1"/>
    <property type="molecule type" value="Genomic_DNA"/>
</dbReference>
<evidence type="ECO:0000313" key="5">
    <source>
        <dbReference type="EMBL" id="MER2494388.1"/>
    </source>
</evidence>
<evidence type="ECO:0000256" key="2">
    <source>
        <dbReference type="ARBA" id="ARBA00022801"/>
    </source>
</evidence>
<keyword evidence="3" id="KW-0732">Signal</keyword>
<feature type="domain" description="Sulfatase N-terminal" evidence="4">
    <location>
        <begin position="41"/>
        <end position="412"/>
    </location>
</feature>
<evidence type="ECO:0000256" key="3">
    <source>
        <dbReference type="SAM" id="SignalP"/>
    </source>
</evidence>
<keyword evidence="2" id="KW-0378">Hydrolase</keyword>
<evidence type="ECO:0000259" key="4">
    <source>
        <dbReference type="Pfam" id="PF00884"/>
    </source>
</evidence>
<dbReference type="Gene3D" id="3.40.720.10">
    <property type="entry name" value="Alkaline Phosphatase, subunit A"/>
    <property type="match status" value="1"/>
</dbReference>